<sequence>GAAGERRFRRDRGRGGPQRPGGGRIPGRGRAAGLRPRAVPRGRRRGDHRGADPGVQSLQRVLRPVPGAAPDLRRTRRVGGGDRADRPRPALFRPVPGRVLDDVLERLRTGQGRDRQVLDQGRRRLRPLRRLRRARLRGDGRVRVAPPAVVVRGRVPVPDRRRGAGVPEVLPRVGGGHRRVLLRKPPDAGRGRRLRDHRHLSRAAGTRHRLRQALPLDGHGDRPARFLGLRPGGDGRRHPGARDCLSQAGGRHPDECRGGADLGPQRAGGRRRAGERRGDRRRGGPLQRRPQTDLPRAGRRRGLAGRLPDLDRGDQDRQPGVEDQPRALRVAALHRAQGRRAAPGYVGWPLHRADDRLHASRLRGGPRRPPGDPSVHEHPRPVRGRSDRGPARPTRDLDLRPVFPLPPGRGDLGRAAGGDRRCGDRRVRPLRAKRARIRAGTTDPGATGHRGPVRPDRRPHLPRRTGAGAGLRFAPGARFVILRRADRRSVPLRLGCLAGRLRDGRAGAQRGPGGDRAVWRGIGVAVGI</sequence>
<dbReference type="AlphaFoldDB" id="A0A6J4U9C9"/>
<evidence type="ECO:0000313" key="2">
    <source>
        <dbReference type="EMBL" id="CAA9543223.1"/>
    </source>
</evidence>
<protein>
    <submittedName>
        <fullName evidence="2">Beta-carotene ketolase</fullName>
    </submittedName>
</protein>
<feature type="compositionally biased region" description="Basic and acidic residues" evidence="1">
    <location>
        <begin position="79"/>
        <end position="88"/>
    </location>
</feature>
<feature type="region of interest" description="Disordered" evidence="1">
    <location>
        <begin position="360"/>
        <end position="423"/>
    </location>
</feature>
<feature type="region of interest" description="Disordered" evidence="1">
    <location>
        <begin position="440"/>
        <end position="469"/>
    </location>
</feature>
<evidence type="ECO:0000256" key="1">
    <source>
        <dbReference type="SAM" id="MobiDB-lite"/>
    </source>
</evidence>
<feature type="region of interest" description="Disordered" evidence="1">
    <location>
        <begin position="183"/>
        <end position="326"/>
    </location>
</feature>
<proteinExistence type="predicted"/>
<feature type="compositionally biased region" description="Basic and acidic residues" evidence="1">
    <location>
        <begin position="308"/>
        <end position="326"/>
    </location>
</feature>
<feature type="non-terminal residue" evidence="2">
    <location>
        <position position="528"/>
    </location>
</feature>
<feature type="compositionally biased region" description="Gly residues" evidence="1">
    <location>
        <begin position="15"/>
        <end position="26"/>
    </location>
</feature>
<feature type="compositionally biased region" description="Basic and acidic residues" evidence="1">
    <location>
        <begin position="374"/>
        <end position="399"/>
    </location>
</feature>
<feature type="compositionally biased region" description="Low complexity" evidence="1">
    <location>
        <begin position="28"/>
        <end position="37"/>
    </location>
</feature>
<accession>A0A6J4U9C9</accession>
<dbReference type="EMBL" id="CADCWE010000135">
    <property type="protein sequence ID" value="CAA9543223.1"/>
    <property type="molecule type" value="Genomic_DNA"/>
</dbReference>
<gene>
    <name evidence="2" type="ORF">AVDCRST_MAG73-2153</name>
</gene>
<reference evidence="2" key="1">
    <citation type="submission" date="2020-02" db="EMBL/GenBank/DDBJ databases">
        <authorList>
            <person name="Meier V. D."/>
        </authorList>
    </citation>
    <scope>NUCLEOTIDE SEQUENCE</scope>
    <source>
        <strain evidence="2">AVDCRST_MAG73</strain>
    </source>
</reference>
<organism evidence="2">
    <name type="scientific">uncultured Thermomicrobiales bacterium</name>
    <dbReference type="NCBI Taxonomy" id="1645740"/>
    <lineage>
        <taxon>Bacteria</taxon>
        <taxon>Pseudomonadati</taxon>
        <taxon>Thermomicrobiota</taxon>
        <taxon>Thermomicrobia</taxon>
        <taxon>Thermomicrobiales</taxon>
        <taxon>environmental samples</taxon>
    </lineage>
</organism>
<feature type="region of interest" description="Disordered" evidence="1">
    <location>
        <begin position="1"/>
        <end position="94"/>
    </location>
</feature>
<feature type="non-terminal residue" evidence="2">
    <location>
        <position position="1"/>
    </location>
</feature>
<feature type="compositionally biased region" description="Basic residues" evidence="1">
    <location>
        <begin position="38"/>
        <end position="47"/>
    </location>
</feature>
<feature type="compositionally biased region" description="Basic residues" evidence="1">
    <location>
        <begin position="191"/>
        <end position="211"/>
    </location>
</feature>
<feature type="compositionally biased region" description="Low complexity" evidence="1">
    <location>
        <begin position="284"/>
        <end position="295"/>
    </location>
</feature>
<name>A0A6J4U9C9_9BACT</name>